<feature type="transmembrane region" description="Helical" evidence="5">
    <location>
        <begin position="12"/>
        <end position="30"/>
    </location>
</feature>
<evidence type="ECO:0000256" key="4">
    <source>
        <dbReference type="ARBA" id="ARBA00023134"/>
    </source>
</evidence>
<keyword evidence="8" id="KW-1185">Reference proteome</keyword>
<evidence type="ECO:0000256" key="5">
    <source>
        <dbReference type="SAM" id="Phobius"/>
    </source>
</evidence>
<dbReference type="AlphaFoldDB" id="A0A3S0WNB0"/>
<dbReference type="InterPro" id="IPR004160">
    <property type="entry name" value="Transl_elong_EFTu/EF1A_C"/>
</dbReference>
<sequence length="207" mass="23049">MDASKTNRFWHAASVVLGMACIPFVAIWFWHNLAMVHEPLHPVPPDHIIPMQVGRHGNYTAYVTPLQNKLWSPWIIFTGAGVGIAFSIALTLANRGRIRVLARVQMIATKDGGRSEPVVSGYRSISTFHGARGLVSCSSQFELEENRWVYPGDNTEVIVSFMNGTEIADVIQAGRKWTIHERGKLVGYGEVITLLTMETFDASPRGW</sequence>
<dbReference type="EMBL" id="RYZR01000006">
    <property type="protein sequence ID" value="RUL63174.1"/>
    <property type="molecule type" value="Genomic_DNA"/>
</dbReference>
<dbReference type="Gene3D" id="2.40.30.10">
    <property type="entry name" value="Translation factors"/>
    <property type="match status" value="1"/>
</dbReference>
<dbReference type="RefSeq" id="WP_126674111.1">
    <property type="nucleotide sequence ID" value="NZ_RYZR01000006.1"/>
</dbReference>
<protein>
    <recommendedName>
        <fullName evidence="6">Translation elongation factor EFTu/EF1A C-terminal domain-containing protein</fullName>
    </recommendedName>
</protein>
<dbReference type="GO" id="GO:0003746">
    <property type="term" value="F:translation elongation factor activity"/>
    <property type="evidence" value="ECO:0007669"/>
    <property type="project" value="UniProtKB-KW"/>
</dbReference>
<keyword evidence="5" id="KW-0812">Transmembrane</keyword>
<evidence type="ECO:0000313" key="8">
    <source>
        <dbReference type="Proteomes" id="UP000267077"/>
    </source>
</evidence>
<dbReference type="InterPro" id="IPR009001">
    <property type="entry name" value="Transl_elong_EF1A/Init_IF2_C"/>
</dbReference>
<keyword evidence="1" id="KW-0547">Nucleotide-binding</keyword>
<evidence type="ECO:0000256" key="1">
    <source>
        <dbReference type="ARBA" id="ARBA00022741"/>
    </source>
</evidence>
<evidence type="ECO:0000256" key="3">
    <source>
        <dbReference type="ARBA" id="ARBA00022917"/>
    </source>
</evidence>
<keyword evidence="2" id="KW-0251">Elongation factor</keyword>
<dbReference type="Pfam" id="PF03143">
    <property type="entry name" value="GTP_EFTU_D3"/>
    <property type="match status" value="1"/>
</dbReference>
<comment type="caution">
    <text evidence="7">The sequence shown here is derived from an EMBL/GenBank/DDBJ whole genome shotgun (WGS) entry which is preliminary data.</text>
</comment>
<evidence type="ECO:0000259" key="6">
    <source>
        <dbReference type="Pfam" id="PF03143"/>
    </source>
</evidence>
<dbReference type="PROSITE" id="PS51257">
    <property type="entry name" value="PROKAR_LIPOPROTEIN"/>
    <property type="match status" value="1"/>
</dbReference>
<dbReference type="SUPFAM" id="SSF50465">
    <property type="entry name" value="EF-Tu/eEF-1alpha/eIF2-gamma C-terminal domain"/>
    <property type="match status" value="1"/>
</dbReference>
<keyword evidence="5" id="KW-0472">Membrane</keyword>
<evidence type="ECO:0000256" key="2">
    <source>
        <dbReference type="ARBA" id="ARBA00022768"/>
    </source>
</evidence>
<name>A0A3S0WNB0_9GAMM</name>
<proteinExistence type="predicted"/>
<reference evidence="7 8" key="1">
    <citation type="submission" date="2018-12" db="EMBL/GenBank/DDBJ databases">
        <title>Dyella dinghuensis sp. nov. DHOA06 and Dyella choica sp. nov. 4M-K27, isolated from forest soil.</title>
        <authorList>
            <person name="Qiu L.-H."/>
            <person name="Gao Z.-H."/>
        </authorList>
    </citation>
    <scope>NUCLEOTIDE SEQUENCE [LARGE SCALE GENOMIC DNA]</scope>
    <source>
        <strain evidence="7 8">DHOA06</strain>
    </source>
</reference>
<gene>
    <name evidence="7" type="ORF">EKH79_12245</name>
</gene>
<feature type="domain" description="Translation elongation factor EFTu/EF1A C-terminal" evidence="6">
    <location>
        <begin position="100"/>
        <end position="193"/>
    </location>
</feature>
<dbReference type="OrthoDB" id="7583974at2"/>
<accession>A0A3S0WNB0</accession>
<dbReference type="Proteomes" id="UP000267077">
    <property type="component" value="Unassembled WGS sequence"/>
</dbReference>
<keyword evidence="5" id="KW-1133">Transmembrane helix</keyword>
<organism evidence="7 8">
    <name type="scientific">Dyella dinghuensis</name>
    <dbReference type="NCBI Taxonomy" id="1920169"/>
    <lineage>
        <taxon>Bacteria</taxon>
        <taxon>Pseudomonadati</taxon>
        <taxon>Pseudomonadota</taxon>
        <taxon>Gammaproteobacteria</taxon>
        <taxon>Lysobacterales</taxon>
        <taxon>Rhodanobacteraceae</taxon>
        <taxon>Dyella</taxon>
    </lineage>
</organism>
<feature type="transmembrane region" description="Helical" evidence="5">
    <location>
        <begin position="74"/>
        <end position="93"/>
    </location>
</feature>
<keyword evidence="3" id="KW-0648">Protein biosynthesis</keyword>
<dbReference type="GO" id="GO:0005525">
    <property type="term" value="F:GTP binding"/>
    <property type="evidence" value="ECO:0007669"/>
    <property type="project" value="UniProtKB-KW"/>
</dbReference>
<keyword evidence="4" id="KW-0342">GTP-binding</keyword>
<evidence type="ECO:0000313" key="7">
    <source>
        <dbReference type="EMBL" id="RUL63174.1"/>
    </source>
</evidence>